<gene>
    <name evidence="1" type="ORF">T10_2832</name>
</gene>
<reference evidence="1 2" key="1">
    <citation type="submission" date="2015-01" db="EMBL/GenBank/DDBJ databases">
        <title>Evolution of Trichinella species and genotypes.</title>
        <authorList>
            <person name="Korhonen P.K."/>
            <person name="Edoardo P."/>
            <person name="Giuseppe L.R."/>
            <person name="Gasser R.B."/>
        </authorList>
    </citation>
    <scope>NUCLEOTIDE SEQUENCE [LARGE SCALE GENOMIC DNA]</scope>
    <source>
        <strain evidence="1">ISS1980</strain>
    </source>
</reference>
<evidence type="ECO:0000313" key="1">
    <source>
        <dbReference type="EMBL" id="KRZ68142.1"/>
    </source>
</evidence>
<proteinExistence type="predicted"/>
<comment type="caution">
    <text evidence="1">The sequence shown here is derived from an EMBL/GenBank/DDBJ whole genome shotgun (WGS) entry which is preliminary data.</text>
</comment>
<accession>A0A0V1M9S5</accession>
<dbReference type="AlphaFoldDB" id="A0A0V1M9S5"/>
<protein>
    <submittedName>
        <fullName evidence="1">Uncharacterized protein</fullName>
    </submittedName>
</protein>
<sequence length="78" mass="8719">MNTLSFKDILRESGINSNSAVFPASLAKMSDMLNLLLVGELIFVELSFVGLSSEILQIFGDSIEMSDEKRISLYRMIE</sequence>
<dbReference type="Proteomes" id="UP000054843">
    <property type="component" value="Unassembled WGS sequence"/>
</dbReference>
<evidence type="ECO:0000313" key="2">
    <source>
        <dbReference type="Proteomes" id="UP000054843"/>
    </source>
</evidence>
<organism evidence="1 2">
    <name type="scientific">Trichinella papuae</name>
    <dbReference type="NCBI Taxonomy" id="268474"/>
    <lineage>
        <taxon>Eukaryota</taxon>
        <taxon>Metazoa</taxon>
        <taxon>Ecdysozoa</taxon>
        <taxon>Nematoda</taxon>
        <taxon>Enoplea</taxon>
        <taxon>Dorylaimia</taxon>
        <taxon>Trichinellida</taxon>
        <taxon>Trichinellidae</taxon>
        <taxon>Trichinella</taxon>
    </lineage>
</organism>
<name>A0A0V1M9S5_9BILA</name>
<keyword evidence="2" id="KW-1185">Reference proteome</keyword>
<dbReference type="EMBL" id="JYDO01000173">
    <property type="protein sequence ID" value="KRZ68142.1"/>
    <property type="molecule type" value="Genomic_DNA"/>
</dbReference>